<evidence type="ECO:0000256" key="5">
    <source>
        <dbReference type="ARBA" id="ARBA00022842"/>
    </source>
</evidence>
<evidence type="ECO:0000256" key="8">
    <source>
        <dbReference type="HAMAP-Rule" id="MF_00101"/>
    </source>
</evidence>
<sequence length="133" mass="14522">MLRGVGCDLVSVPRIAKALEQGGARFLARILTPLECAEYERRSAQSQKRGLSFLASRFAVKEAFSKALGTGVGGDFSFQDLSVLNDEKGAPRLVYSDRLNQWVQQHSAVVKISLSDEEDMAMGMVVIDTAINN</sequence>
<comment type="caution">
    <text evidence="10">The sequence shown here is derived from an EMBL/GenBank/DDBJ whole genome shotgun (WGS) entry which is preliminary data.</text>
</comment>
<feature type="binding site" evidence="8">
    <location>
        <position position="8"/>
    </location>
    <ligand>
        <name>Mg(2+)</name>
        <dbReference type="ChEBI" id="CHEBI:18420"/>
    </ligand>
</feature>
<keyword evidence="7 8" id="KW-0275">Fatty acid biosynthesis</keyword>
<dbReference type="InterPro" id="IPR008278">
    <property type="entry name" value="4-PPantetheinyl_Trfase_dom"/>
</dbReference>
<dbReference type="EMBL" id="BSOJ01000009">
    <property type="protein sequence ID" value="GLR25913.1"/>
    <property type="molecule type" value="Genomic_DNA"/>
</dbReference>
<evidence type="ECO:0000256" key="1">
    <source>
        <dbReference type="ARBA" id="ARBA00022516"/>
    </source>
</evidence>
<gene>
    <name evidence="8 10" type="primary">acpS</name>
    <name evidence="10" type="ORF">GCM10007875_10010</name>
</gene>
<dbReference type="Gene3D" id="3.90.470.20">
    <property type="entry name" value="4'-phosphopantetheinyl transferase domain"/>
    <property type="match status" value="1"/>
</dbReference>
<comment type="subcellular location">
    <subcellularLocation>
        <location evidence="8">Cytoplasm</location>
    </subcellularLocation>
</comment>
<dbReference type="InterPro" id="IPR037143">
    <property type="entry name" value="4-PPantetheinyl_Trfase_dom_sf"/>
</dbReference>
<keyword evidence="4 8" id="KW-0276">Fatty acid metabolism</keyword>
<comment type="cofactor">
    <cofactor evidence="8">
        <name>Mg(2+)</name>
        <dbReference type="ChEBI" id="CHEBI:18420"/>
    </cofactor>
</comment>
<evidence type="ECO:0000256" key="4">
    <source>
        <dbReference type="ARBA" id="ARBA00022832"/>
    </source>
</evidence>
<dbReference type="RefSeq" id="WP_284280350.1">
    <property type="nucleotide sequence ID" value="NZ_BSOJ01000009.1"/>
</dbReference>
<comment type="function">
    <text evidence="8">Transfers the 4'-phosphopantetheine moiety from coenzyme A to a Ser of acyl-carrier-protein.</text>
</comment>
<keyword evidence="11" id="KW-1185">Reference proteome</keyword>
<dbReference type="Proteomes" id="UP001156664">
    <property type="component" value="Unassembled WGS sequence"/>
</dbReference>
<comment type="catalytic activity">
    <reaction evidence="8">
        <text>apo-[ACP] + CoA = holo-[ACP] + adenosine 3',5'-bisphosphate + H(+)</text>
        <dbReference type="Rhea" id="RHEA:12068"/>
        <dbReference type="Rhea" id="RHEA-COMP:9685"/>
        <dbReference type="Rhea" id="RHEA-COMP:9690"/>
        <dbReference type="ChEBI" id="CHEBI:15378"/>
        <dbReference type="ChEBI" id="CHEBI:29999"/>
        <dbReference type="ChEBI" id="CHEBI:57287"/>
        <dbReference type="ChEBI" id="CHEBI:58343"/>
        <dbReference type="ChEBI" id="CHEBI:64479"/>
        <dbReference type="EC" id="2.7.8.7"/>
    </reaction>
</comment>
<feature type="domain" description="4'-phosphopantetheinyl transferase" evidence="9">
    <location>
        <begin position="4"/>
        <end position="104"/>
    </location>
</feature>
<evidence type="ECO:0000256" key="7">
    <source>
        <dbReference type="ARBA" id="ARBA00023160"/>
    </source>
</evidence>
<dbReference type="Pfam" id="PF01648">
    <property type="entry name" value="ACPS"/>
    <property type="match status" value="1"/>
</dbReference>
<reference evidence="11" key="1">
    <citation type="journal article" date="2019" name="Int. J. Syst. Evol. Microbiol.">
        <title>The Global Catalogue of Microorganisms (GCM) 10K type strain sequencing project: providing services to taxonomists for standard genome sequencing and annotation.</title>
        <authorList>
            <consortium name="The Broad Institute Genomics Platform"/>
            <consortium name="The Broad Institute Genome Sequencing Center for Infectious Disease"/>
            <person name="Wu L."/>
            <person name="Ma J."/>
        </authorList>
    </citation>
    <scope>NUCLEOTIDE SEQUENCE [LARGE SCALE GENOMIC DNA]</scope>
    <source>
        <strain evidence="11">NBRC 105857</strain>
    </source>
</reference>
<evidence type="ECO:0000256" key="3">
    <source>
        <dbReference type="ARBA" id="ARBA00022723"/>
    </source>
</evidence>
<keyword evidence="5 8" id="KW-0460">Magnesium</keyword>
<accession>A0ABQ5YMT6</accession>
<keyword evidence="2 8" id="KW-0808">Transferase</keyword>
<dbReference type="NCBIfam" id="TIGR00556">
    <property type="entry name" value="pantethn_trn"/>
    <property type="match status" value="1"/>
</dbReference>
<protein>
    <recommendedName>
        <fullName evidence="8">Holo-[acyl-carrier-protein] synthase</fullName>
        <shortName evidence="8">Holo-ACP synthase</shortName>
        <ecNumber evidence="8">2.7.8.7</ecNumber>
    </recommendedName>
    <alternativeName>
        <fullName evidence="8">4'-phosphopantetheinyl transferase AcpS</fullName>
    </alternativeName>
</protein>
<evidence type="ECO:0000256" key="2">
    <source>
        <dbReference type="ARBA" id="ARBA00022679"/>
    </source>
</evidence>
<dbReference type="InterPro" id="IPR002582">
    <property type="entry name" value="ACPS"/>
</dbReference>
<keyword evidence="6 8" id="KW-0443">Lipid metabolism</keyword>
<evidence type="ECO:0000259" key="9">
    <source>
        <dbReference type="Pfam" id="PF01648"/>
    </source>
</evidence>
<dbReference type="SUPFAM" id="SSF56214">
    <property type="entry name" value="4'-phosphopantetheinyl transferase"/>
    <property type="match status" value="1"/>
</dbReference>
<dbReference type="InterPro" id="IPR004568">
    <property type="entry name" value="Ppantetheine-prot_Trfase_dom"/>
</dbReference>
<feature type="binding site" evidence="8">
    <location>
        <position position="62"/>
    </location>
    <ligand>
        <name>Mg(2+)</name>
        <dbReference type="ChEBI" id="CHEBI:18420"/>
    </ligand>
</feature>
<evidence type="ECO:0000313" key="11">
    <source>
        <dbReference type="Proteomes" id="UP001156664"/>
    </source>
</evidence>
<dbReference type="HAMAP" id="MF_00101">
    <property type="entry name" value="AcpS"/>
    <property type="match status" value="1"/>
</dbReference>
<name>A0ABQ5YMT6_9BURK</name>
<evidence type="ECO:0000313" key="10">
    <source>
        <dbReference type="EMBL" id="GLR25913.1"/>
    </source>
</evidence>
<keyword evidence="8" id="KW-0963">Cytoplasm</keyword>
<evidence type="ECO:0000256" key="6">
    <source>
        <dbReference type="ARBA" id="ARBA00023098"/>
    </source>
</evidence>
<keyword evidence="1 8" id="KW-0444">Lipid biosynthesis</keyword>
<keyword evidence="3 8" id="KW-0479">Metal-binding</keyword>
<comment type="similarity">
    <text evidence="8">Belongs to the P-Pant transferase superfamily. AcpS family.</text>
</comment>
<dbReference type="EC" id="2.7.8.7" evidence="8"/>
<dbReference type="NCBIfam" id="TIGR00516">
    <property type="entry name" value="acpS"/>
    <property type="match status" value="1"/>
</dbReference>
<proteinExistence type="inferred from homology"/>
<organism evidence="10 11">
    <name type="scientific">Limnobacter litoralis</name>
    <dbReference type="NCBI Taxonomy" id="481366"/>
    <lineage>
        <taxon>Bacteria</taxon>
        <taxon>Pseudomonadati</taxon>
        <taxon>Pseudomonadota</taxon>
        <taxon>Betaproteobacteria</taxon>
        <taxon>Burkholderiales</taxon>
        <taxon>Burkholderiaceae</taxon>
        <taxon>Limnobacter</taxon>
    </lineage>
</organism>